<sequence>MLQFNGVVDLKGFKIKQFVPWGSFEELKGFNCTALTVISGLLSGRGSADVGLAELRGSLTRVKKEKAYDGHIKVKCTNTLKKNRSMNSTLNDDDKKHDTEDDEEDTYSNETLHLIDDDSTYSDKELSYEELEDKYSLLYTKWIGLLELHQDLKDIFKKIKNKKMFLKEETMS</sequence>
<proteinExistence type="predicted"/>
<dbReference type="Proteomes" id="UP001060085">
    <property type="component" value="Linkage Group LG07"/>
</dbReference>
<protein>
    <submittedName>
        <fullName evidence="1">Uncharacterized protein</fullName>
    </submittedName>
</protein>
<keyword evidence="2" id="KW-1185">Reference proteome</keyword>
<comment type="caution">
    <text evidence="1">The sequence shown here is derived from an EMBL/GenBank/DDBJ whole genome shotgun (WGS) entry which is preliminary data.</text>
</comment>
<evidence type="ECO:0000313" key="2">
    <source>
        <dbReference type="Proteomes" id="UP001060085"/>
    </source>
</evidence>
<dbReference type="EMBL" id="CM044707">
    <property type="protein sequence ID" value="KAI5654080.1"/>
    <property type="molecule type" value="Genomic_DNA"/>
</dbReference>
<gene>
    <name evidence="1" type="ORF">M9H77_31267</name>
</gene>
<evidence type="ECO:0000313" key="1">
    <source>
        <dbReference type="EMBL" id="KAI5654080.1"/>
    </source>
</evidence>
<reference evidence="2" key="1">
    <citation type="journal article" date="2023" name="Nat. Plants">
        <title>Single-cell RNA sequencing provides a high-resolution roadmap for understanding the multicellular compartmentation of specialized metabolism.</title>
        <authorList>
            <person name="Sun S."/>
            <person name="Shen X."/>
            <person name="Li Y."/>
            <person name="Li Y."/>
            <person name="Wang S."/>
            <person name="Li R."/>
            <person name="Zhang H."/>
            <person name="Shen G."/>
            <person name="Guo B."/>
            <person name="Wei J."/>
            <person name="Xu J."/>
            <person name="St-Pierre B."/>
            <person name="Chen S."/>
            <person name="Sun C."/>
        </authorList>
    </citation>
    <scope>NUCLEOTIDE SEQUENCE [LARGE SCALE GENOMIC DNA]</scope>
</reference>
<accession>A0ACC0A1F6</accession>
<organism evidence="1 2">
    <name type="scientific">Catharanthus roseus</name>
    <name type="common">Madagascar periwinkle</name>
    <name type="synonym">Vinca rosea</name>
    <dbReference type="NCBI Taxonomy" id="4058"/>
    <lineage>
        <taxon>Eukaryota</taxon>
        <taxon>Viridiplantae</taxon>
        <taxon>Streptophyta</taxon>
        <taxon>Embryophyta</taxon>
        <taxon>Tracheophyta</taxon>
        <taxon>Spermatophyta</taxon>
        <taxon>Magnoliopsida</taxon>
        <taxon>eudicotyledons</taxon>
        <taxon>Gunneridae</taxon>
        <taxon>Pentapetalae</taxon>
        <taxon>asterids</taxon>
        <taxon>lamiids</taxon>
        <taxon>Gentianales</taxon>
        <taxon>Apocynaceae</taxon>
        <taxon>Rauvolfioideae</taxon>
        <taxon>Vinceae</taxon>
        <taxon>Catharanthinae</taxon>
        <taxon>Catharanthus</taxon>
    </lineage>
</organism>
<name>A0ACC0A1F6_CATRO</name>